<dbReference type="GO" id="GO:0008168">
    <property type="term" value="F:methyltransferase activity"/>
    <property type="evidence" value="ECO:0007669"/>
    <property type="project" value="UniProtKB-KW"/>
</dbReference>
<dbReference type="Gene3D" id="3.40.50.150">
    <property type="entry name" value="Vaccinia Virus protein VP39"/>
    <property type="match status" value="1"/>
</dbReference>
<dbReference type="GO" id="GO:0032259">
    <property type="term" value="P:methylation"/>
    <property type="evidence" value="ECO:0007669"/>
    <property type="project" value="UniProtKB-KW"/>
</dbReference>
<keyword evidence="1" id="KW-0489">Methyltransferase</keyword>
<sequence>MHSPNEDPNFIENSQTRHRTNLINTWQIPPGSKVLEIGCGQGDTTAVLAMAVGPQGHVDALDPAPLSYGSPCTLGEAQANLSNSDIGDRITWHQVSPVDFLKDVRDDEEGKEAYDIAVLAHCIWYFPSQNVLKGILAALRGKAKRICIAEYALSASHPAAMPHVLTALARATLEAHKTKSQANIQTVLSPTGISRIAEEAGWKLVSETMITPDEDLDDGRWETGNVTNEKFLRKIDKAAAEERVRVLIQAMRDAVIAAVKGLGDERVRTMDVWIAEFQDCT</sequence>
<dbReference type="Proteomes" id="UP000250266">
    <property type="component" value="Unassembled WGS sequence"/>
</dbReference>
<dbReference type="Pfam" id="PF13489">
    <property type="entry name" value="Methyltransf_23"/>
    <property type="match status" value="1"/>
</dbReference>
<gene>
    <name evidence="1" type="ORF">K432DRAFT_413609</name>
</gene>
<name>A0A8E2EJL0_9PEZI</name>
<dbReference type="OrthoDB" id="8300214at2759"/>
<evidence type="ECO:0000313" key="1">
    <source>
        <dbReference type="EMBL" id="OCK85005.1"/>
    </source>
</evidence>
<dbReference type="CDD" id="cd02440">
    <property type="entry name" value="AdoMet_MTases"/>
    <property type="match status" value="1"/>
</dbReference>
<protein>
    <submittedName>
        <fullName evidence="1">S-adenosyl-L-methionine-dependent methyltransferase</fullName>
    </submittedName>
</protein>
<dbReference type="AlphaFoldDB" id="A0A8E2EJL0"/>
<dbReference type="InterPro" id="IPR029063">
    <property type="entry name" value="SAM-dependent_MTases_sf"/>
</dbReference>
<dbReference type="SUPFAM" id="SSF53335">
    <property type="entry name" value="S-adenosyl-L-methionine-dependent methyltransferases"/>
    <property type="match status" value="1"/>
</dbReference>
<evidence type="ECO:0000313" key="2">
    <source>
        <dbReference type="Proteomes" id="UP000250266"/>
    </source>
</evidence>
<reference evidence="1 2" key="1">
    <citation type="journal article" date="2016" name="Nat. Commun.">
        <title>Ectomycorrhizal ecology is imprinted in the genome of the dominant symbiotic fungus Cenococcum geophilum.</title>
        <authorList>
            <consortium name="DOE Joint Genome Institute"/>
            <person name="Peter M."/>
            <person name="Kohler A."/>
            <person name="Ohm R.A."/>
            <person name="Kuo A."/>
            <person name="Krutzmann J."/>
            <person name="Morin E."/>
            <person name="Arend M."/>
            <person name="Barry K.W."/>
            <person name="Binder M."/>
            <person name="Choi C."/>
            <person name="Clum A."/>
            <person name="Copeland A."/>
            <person name="Grisel N."/>
            <person name="Haridas S."/>
            <person name="Kipfer T."/>
            <person name="LaButti K."/>
            <person name="Lindquist E."/>
            <person name="Lipzen A."/>
            <person name="Maire R."/>
            <person name="Meier B."/>
            <person name="Mihaltcheva S."/>
            <person name="Molinier V."/>
            <person name="Murat C."/>
            <person name="Poggeler S."/>
            <person name="Quandt C.A."/>
            <person name="Sperisen C."/>
            <person name="Tritt A."/>
            <person name="Tisserant E."/>
            <person name="Crous P.W."/>
            <person name="Henrissat B."/>
            <person name="Nehls U."/>
            <person name="Egli S."/>
            <person name="Spatafora J.W."/>
            <person name="Grigoriev I.V."/>
            <person name="Martin F.M."/>
        </authorList>
    </citation>
    <scope>NUCLEOTIDE SEQUENCE [LARGE SCALE GENOMIC DNA]</scope>
    <source>
        <strain evidence="1 2">CBS 459.81</strain>
    </source>
</reference>
<dbReference type="EMBL" id="KV744826">
    <property type="protein sequence ID" value="OCK85005.1"/>
    <property type="molecule type" value="Genomic_DNA"/>
</dbReference>
<keyword evidence="1" id="KW-0808">Transferase</keyword>
<keyword evidence="2" id="KW-1185">Reference proteome</keyword>
<accession>A0A8E2EJL0</accession>
<organism evidence="1 2">
    <name type="scientific">Lepidopterella palustris CBS 459.81</name>
    <dbReference type="NCBI Taxonomy" id="1314670"/>
    <lineage>
        <taxon>Eukaryota</taxon>
        <taxon>Fungi</taxon>
        <taxon>Dikarya</taxon>
        <taxon>Ascomycota</taxon>
        <taxon>Pezizomycotina</taxon>
        <taxon>Dothideomycetes</taxon>
        <taxon>Pleosporomycetidae</taxon>
        <taxon>Mytilinidiales</taxon>
        <taxon>Argynnaceae</taxon>
        <taxon>Lepidopterella</taxon>
    </lineage>
</organism>
<proteinExistence type="predicted"/>